<dbReference type="InterPro" id="IPR037398">
    <property type="entry name" value="Glyco_hydro_64_fam"/>
</dbReference>
<proteinExistence type="predicted"/>
<gene>
    <name evidence="2" type="ORF">FHL15_004405</name>
</gene>
<sequence length="460" mass="50606">MIKVNTLCSALVVFFWCGITLVAIIPHIEARDLRRATALPTKSDVQPFSVAIKPRDPSPYDKDLAVRSQNISAYMLGDAPDPTHHAHQLGFIAQHGDDGSTTYFMPPPSSNPLGPVLASHNPDLSWKVGPKGMNFTTPGTVISGRIYIVDGYLNFYSNNDGKIIQPDPHNTGDVASQERWGFIEFSHVKDSDGSNEDMTVNLSFVDWVSLPLGMSVTFEEGGNQTTMAVPGLKPDSLVNICKSLSALDSFWPKLCIRGSDNAPLRALSPEKYISLHPDDHDALSYYEPYINEIWEKYKNVDLKINTQVDGPSSNKKIDDGRIVTCRVGQSDNVLHCDNDAGDFSRPVSSDIYGCNSGPFSNPTDAAAESWSRARVRPRLCAAFVRSTLHLDAVQPSHNISSDKYYQDHITNHYARLVHENLIDGMGYAFSYDDVNPGSSENSAGLVSTSRPLQLKITINT</sequence>
<dbReference type="Gene3D" id="3.30.920.50">
    <property type="entry name" value="Beta-1,3-glucanase, C-terminal domain"/>
    <property type="match status" value="1"/>
</dbReference>
<dbReference type="OrthoDB" id="10058186at2759"/>
<dbReference type="InterPro" id="IPR032477">
    <property type="entry name" value="Glyco_hydro_64"/>
</dbReference>
<feature type="domain" description="GH64" evidence="1">
    <location>
        <begin position="68"/>
        <end position="445"/>
    </location>
</feature>
<dbReference type="Proteomes" id="UP000319160">
    <property type="component" value="Unassembled WGS sequence"/>
</dbReference>
<dbReference type="Pfam" id="PF16483">
    <property type="entry name" value="Glyco_hydro_64"/>
    <property type="match status" value="1"/>
</dbReference>
<dbReference type="PROSITE" id="PS52006">
    <property type="entry name" value="GH64"/>
    <property type="match status" value="1"/>
</dbReference>
<evidence type="ECO:0000259" key="1">
    <source>
        <dbReference type="PROSITE" id="PS52006"/>
    </source>
</evidence>
<dbReference type="EMBL" id="VFLP01000020">
    <property type="protein sequence ID" value="TRX94633.1"/>
    <property type="molecule type" value="Genomic_DNA"/>
</dbReference>
<dbReference type="InterPro" id="IPR042517">
    <property type="entry name" value="Glyco_hydro_64_N_2"/>
</dbReference>
<dbReference type="InterPro" id="IPR037176">
    <property type="entry name" value="Osmotin/thaumatin-like_sf"/>
</dbReference>
<accession>A0A553I354</accession>
<comment type="caution">
    <text evidence="2">The sequence shown here is derived from an EMBL/GenBank/DDBJ whole genome shotgun (WGS) entry which is preliminary data.</text>
</comment>
<protein>
    <recommendedName>
        <fullName evidence="1">GH64 domain-containing protein</fullName>
    </recommendedName>
</protein>
<dbReference type="PANTHER" id="PTHR38165:SF1">
    <property type="entry name" value="GLUCANASE B"/>
    <property type="match status" value="1"/>
</dbReference>
<dbReference type="AlphaFoldDB" id="A0A553I354"/>
<reference evidence="3" key="1">
    <citation type="submission" date="2019-06" db="EMBL/GenBank/DDBJ databases">
        <title>Draft genome sequence of the griseofulvin-producing fungus Xylaria cubensis strain G536.</title>
        <authorList>
            <person name="Mead M.E."/>
            <person name="Raja H.A."/>
            <person name="Steenwyk J.L."/>
            <person name="Knowles S.L."/>
            <person name="Oberlies N.H."/>
            <person name="Rokas A."/>
        </authorList>
    </citation>
    <scope>NUCLEOTIDE SEQUENCE [LARGE SCALE GENOMIC DNA]</scope>
    <source>
        <strain evidence="3">G536</strain>
    </source>
</reference>
<keyword evidence="3" id="KW-1185">Reference proteome</keyword>
<name>A0A553I354_9PEZI</name>
<dbReference type="Gene3D" id="2.60.110.10">
    <property type="entry name" value="Thaumatin"/>
    <property type="match status" value="1"/>
</dbReference>
<evidence type="ECO:0000313" key="2">
    <source>
        <dbReference type="EMBL" id="TRX94633.1"/>
    </source>
</evidence>
<dbReference type="PANTHER" id="PTHR38165">
    <property type="match status" value="1"/>
</dbReference>
<evidence type="ECO:0000313" key="3">
    <source>
        <dbReference type="Proteomes" id="UP000319160"/>
    </source>
</evidence>
<organism evidence="2 3">
    <name type="scientific">Xylaria flabelliformis</name>
    <dbReference type="NCBI Taxonomy" id="2512241"/>
    <lineage>
        <taxon>Eukaryota</taxon>
        <taxon>Fungi</taxon>
        <taxon>Dikarya</taxon>
        <taxon>Ascomycota</taxon>
        <taxon>Pezizomycotina</taxon>
        <taxon>Sordariomycetes</taxon>
        <taxon>Xylariomycetidae</taxon>
        <taxon>Xylariales</taxon>
        <taxon>Xylariaceae</taxon>
        <taxon>Xylaria</taxon>
    </lineage>
</organism>